<keyword evidence="13" id="KW-1015">Disulfide bond</keyword>
<reference evidence="25" key="2">
    <citation type="submission" date="2025-09" db="UniProtKB">
        <authorList>
            <consortium name="Ensembl"/>
        </authorList>
    </citation>
    <scope>IDENTIFICATION</scope>
</reference>
<keyword evidence="6 18" id="KW-0808">Transferase</keyword>
<dbReference type="PANTHER" id="PTHR10811">
    <property type="entry name" value="FRINGE-RELATED"/>
    <property type="match status" value="1"/>
</dbReference>
<evidence type="ECO:0000256" key="23">
    <source>
        <dbReference type="SAM" id="Phobius"/>
    </source>
</evidence>
<evidence type="ECO:0000256" key="4">
    <source>
        <dbReference type="ARBA" id="ARBA00022473"/>
    </source>
</evidence>
<evidence type="ECO:0000313" key="25">
    <source>
        <dbReference type="Ensembl" id="ENSVKKP00000000079.1"/>
    </source>
</evidence>
<dbReference type="RefSeq" id="XP_044275874.1">
    <property type="nucleotide sequence ID" value="XM_044419939.1"/>
</dbReference>
<dbReference type="OMA" id="DTDWCPM"/>
<evidence type="ECO:0000256" key="7">
    <source>
        <dbReference type="ARBA" id="ARBA00022692"/>
    </source>
</evidence>
<dbReference type="Pfam" id="PF02434">
    <property type="entry name" value="Fringe"/>
    <property type="match status" value="1"/>
</dbReference>
<evidence type="ECO:0000256" key="3">
    <source>
        <dbReference type="ARBA" id="ARBA00008661"/>
    </source>
</evidence>
<reference evidence="25" key="1">
    <citation type="submission" date="2025-08" db="UniProtKB">
        <authorList>
            <consortium name="Ensembl"/>
        </authorList>
    </citation>
    <scope>IDENTIFICATION</scope>
</reference>
<feature type="binding site" evidence="20">
    <location>
        <position position="225"/>
    </location>
    <ligand>
        <name>substrate</name>
    </ligand>
</feature>
<gene>
    <name evidence="25" type="primary">RFNG</name>
</gene>
<dbReference type="GO" id="GO:0033829">
    <property type="term" value="F:O-fucosylpeptide 3-beta-N-acetylglucosaminyltransferase activity"/>
    <property type="evidence" value="ECO:0007669"/>
    <property type="project" value="UniProtKB-UniRule"/>
</dbReference>
<dbReference type="GO" id="GO:0000139">
    <property type="term" value="C:Golgi membrane"/>
    <property type="evidence" value="ECO:0007669"/>
    <property type="project" value="UniProtKB-SubCell"/>
</dbReference>
<evidence type="ECO:0000256" key="2">
    <source>
        <dbReference type="ARBA" id="ARBA00004323"/>
    </source>
</evidence>
<feature type="binding site" evidence="21">
    <location>
        <position position="338"/>
    </location>
    <ligand>
        <name>Mn(2+)</name>
        <dbReference type="ChEBI" id="CHEBI:29035"/>
    </ligand>
</feature>
<evidence type="ECO:0000256" key="22">
    <source>
        <dbReference type="SAM" id="MobiDB-lite"/>
    </source>
</evidence>
<dbReference type="GeneID" id="123018127"/>
<protein>
    <recommendedName>
        <fullName evidence="18">Beta-1,3-N-acetylglucosaminyltransferase</fullName>
        <ecNumber evidence="18">2.4.1.222</ecNumber>
    </recommendedName>
    <alternativeName>
        <fullName evidence="18">O-fucosylpeptide 3-beta-N-acetylglucosaminyltransferase</fullName>
    </alternativeName>
</protein>
<comment type="cofactor">
    <cofactor evidence="1 18 21">
        <name>Mn(2+)</name>
        <dbReference type="ChEBI" id="CHEBI:29035"/>
    </cofactor>
</comment>
<comment type="catalytic activity">
    <reaction evidence="16 18">
        <text>3-O-(alpha-L-fucosyl)-L-seryl-[EGF-like domain protein] + UDP-N-acetyl-alpha-D-glucosamine = 3-O-(N-acetyl-beta-D-glucosaminyl-(1-&gt;3)-alpha-L-fucosyl)-L-seryl-[EGF-like domain protein] + UDP + H(+)</text>
        <dbReference type="Rhea" id="RHEA:70511"/>
        <dbReference type="Rhea" id="RHEA-COMP:17919"/>
        <dbReference type="Rhea" id="RHEA-COMP:17920"/>
        <dbReference type="ChEBI" id="CHEBI:15378"/>
        <dbReference type="ChEBI" id="CHEBI:57705"/>
        <dbReference type="ChEBI" id="CHEBI:58223"/>
        <dbReference type="ChEBI" id="CHEBI:189632"/>
        <dbReference type="ChEBI" id="CHEBI:189633"/>
        <dbReference type="EC" id="2.4.1.222"/>
    </reaction>
</comment>
<accession>A0A8D2IFJ2</accession>
<organism evidence="25 26">
    <name type="scientific">Varanus komodoensis</name>
    <name type="common">Komodo dragon</name>
    <dbReference type="NCBI Taxonomy" id="61221"/>
    <lineage>
        <taxon>Eukaryota</taxon>
        <taxon>Metazoa</taxon>
        <taxon>Chordata</taxon>
        <taxon>Craniata</taxon>
        <taxon>Vertebrata</taxon>
        <taxon>Euteleostomi</taxon>
        <taxon>Lepidosauria</taxon>
        <taxon>Squamata</taxon>
        <taxon>Bifurcata</taxon>
        <taxon>Unidentata</taxon>
        <taxon>Episquamata</taxon>
        <taxon>Toxicofera</taxon>
        <taxon>Anguimorpha</taxon>
        <taxon>Paleoanguimorpha</taxon>
        <taxon>Varanoidea</taxon>
        <taxon>Varanidae</taxon>
        <taxon>Varanus</taxon>
    </lineage>
</organism>
<comment type="catalytic activity">
    <reaction evidence="17 18">
        <text>3-O-(alpha-L-fucosyl)-L-threonyl-[EGF-like domain protein] + UDP-N-acetyl-alpha-D-glucosamine = 3-O-(N-acetyl-beta-D-glucosaminyl-(1-&gt;3)-alpha-L-fucosyl)-L-threonyl-[EGF-like domain protein] + UDP + H(+)</text>
        <dbReference type="Rhea" id="RHEA:70531"/>
        <dbReference type="Rhea" id="RHEA-COMP:17922"/>
        <dbReference type="Rhea" id="RHEA-COMP:17923"/>
        <dbReference type="ChEBI" id="CHEBI:15378"/>
        <dbReference type="ChEBI" id="CHEBI:57705"/>
        <dbReference type="ChEBI" id="CHEBI:58223"/>
        <dbReference type="ChEBI" id="CHEBI:189631"/>
        <dbReference type="ChEBI" id="CHEBI:189634"/>
        <dbReference type="EC" id="2.4.1.222"/>
    </reaction>
</comment>
<dbReference type="OrthoDB" id="8959630at2759"/>
<dbReference type="Gene3D" id="3.90.550.50">
    <property type="match status" value="1"/>
</dbReference>
<evidence type="ECO:0000259" key="24">
    <source>
        <dbReference type="Pfam" id="PF02434"/>
    </source>
</evidence>
<keyword evidence="10 23" id="KW-1133">Transmembrane helix</keyword>
<dbReference type="InterPro" id="IPR017374">
    <property type="entry name" value="Fringe"/>
</dbReference>
<feature type="binding site" evidence="21">
    <location>
        <position position="226"/>
    </location>
    <ligand>
        <name>Mn(2+)</name>
        <dbReference type="ChEBI" id="CHEBI:29035"/>
    </ligand>
</feature>
<evidence type="ECO:0000256" key="5">
    <source>
        <dbReference type="ARBA" id="ARBA00022676"/>
    </source>
</evidence>
<keyword evidence="14" id="KW-0325">Glycoprotein</keyword>
<evidence type="ECO:0000256" key="11">
    <source>
        <dbReference type="ARBA" id="ARBA00023034"/>
    </source>
</evidence>
<evidence type="ECO:0000256" key="10">
    <source>
        <dbReference type="ARBA" id="ARBA00022989"/>
    </source>
</evidence>
<evidence type="ECO:0000256" key="16">
    <source>
        <dbReference type="ARBA" id="ARBA00047713"/>
    </source>
</evidence>
<comment type="subcellular location">
    <subcellularLocation>
        <location evidence="2">Golgi apparatus membrane</location>
        <topology evidence="2">Single-pass type II membrane protein</topology>
    </subcellularLocation>
</comment>
<evidence type="ECO:0000256" key="20">
    <source>
        <dbReference type="PIRSR" id="PIRSR038073-2"/>
    </source>
</evidence>
<evidence type="ECO:0000256" key="15">
    <source>
        <dbReference type="ARBA" id="ARBA00023211"/>
    </source>
</evidence>
<evidence type="ECO:0000313" key="26">
    <source>
        <dbReference type="Proteomes" id="UP000694545"/>
    </source>
</evidence>
<keyword evidence="15 18" id="KW-0464">Manganese</keyword>
<keyword evidence="11 18" id="KW-0333">Golgi apparatus</keyword>
<dbReference type="GO" id="GO:0007389">
    <property type="term" value="P:pattern specification process"/>
    <property type="evidence" value="ECO:0007669"/>
    <property type="project" value="InterPro"/>
</dbReference>
<feature type="active site" evidence="19">
    <location>
        <position position="314"/>
    </location>
</feature>
<name>A0A8D2IFJ2_VARKO</name>
<evidence type="ECO:0000256" key="14">
    <source>
        <dbReference type="ARBA" id="ARBA00023180"/>
    </source>
</evidence>
<evidence type="ECO:0000256" key="8">
    <source>
        <dbReference type="ARBA" id="ARBA00022723"/>
    </source>
</evidence>
<sequence length="403" mass="45954">MSFSCIRLSKICFLLSVIICAVLLLLIPKYQTSWKSKSYPQPRPPLVVNGSSKSDTPPQQVESGSIDRLDDETNNIVPLVKVERVEKWSPYIIDTGRSRLKTNDKMNRRPSHPLYDVKKDHMELDEITTKEKLELKDLFIAVKTTRKYHKTRLSLLFQTWISQAKGQAFIFTDWEDQELRLRAGDRVINTNCSAVHTRQALCCKMSVEYDKFLESERKWFCHVDDDNYVNLKNLLRLLSAFSHSQDVYLGRPSLDHPIEAVGHVQNDGSTSAKFWFATGGAGFCISRGLALKMSPWASLGSFISTAERIRLPDDCTIGYIIEGLLEVKLLHSPLFHSHLENLQRLRGEAVLKQVTLSYGGPENKHNVVNVGEVFSVQQDPTRFKSVHCLLYPDTVWCPTPMVK</sequence>
<evidence type="ECO:0000256" key="18">
    <source>
        <dbReference type="PIRNR" id="PIRNR038073"/>
    </source>
</evidence>
<evidence type="ECO:0000256" key="1">
    <source>
        <dbReference type="ARBA" id="ARBA00001936"/>
    </source>
</evidence>
<evidence type="ECO:0000256" key="6">
    <source>
        <dbReference type="ARBA" id="ARBA00022679"/>
    </source>
</evidence>
<keyword evidence="26" id="KW-1185">Reference proteome</keyword>
<keyword evidence="7 23" id="KW-0812">Transmembrane</keyword>
<evidence type="ECO:0000256" key="13">
    <source>
        <dbReference type="ARBA" id="ARBA00023157"/>
    </source>
</evidence>
<evidence type="ECO:0000256" key="17">
    <source>
        <dbReference type="ARBA" id="ARBA00049245"/>
    </source>
</evidence>
<keyword evidence="5 18" id="KW-0328">Glycosyltransferase</keyword>
<comment type="similarity">
    <text evidence="3 18">Belongs to the glycosyltransferase 31 family.</text>
</comment>
<dbReference type="GO" id="GO:0046872">
    <property type="term" value="F:metal ion binding"/>
    <property type="evidence" value="ECO:0007669"/>
    <property type="project" value="UniProtKB-UniRule"/>
</dbReference>
<evidence type="ECO:0000256" key="12">
    <source>
        <dbReference type="ARBA" id="ARBA00023136"/>
    </source>
</evidence>
<feature type="binding site" evidence="20">
    <location>
        <position position="152"/>
    </location>
    <ligand>
        <name>substrate</name>
    </ligand>
</feature>
<dbReference type="FunFam" id="3.90.550.50:FF:000003">
    <property type="entry name" value="Beta-1,3-N-acetylglucosaminyltransferase"/>
    <property type="match status" value="1"/>
</dbReference>
<feature type="domain" description="Fringe-like glycosyltransferase" evidence="24">
    <location>
        <begin position="132"/>
        <end position="382"/>
    </location>
</feature>
<feature type="compositionally biased region" description="Polar residues" evidence="22">
    <location>
        <begin position="49"/>
        <end position="63"/>
    </location>
</feature>
<dbReference type="AlphaFoldDB" id="A0A8D2IFJ2"/>
<dbReference type="EC" id="2.4.1.222" evidence="18"/>
<dbReference type="CTD" id="5986"/>
<dbReference type="Proteomes" id="UP000694545">
    <property type="component" value="Unplaced"/>
</dbReference>
<dbReference type="Ensembl" id="ENSVKKT00000000083.1">
    <property type="protein sequence ID" value="ENSVKKP00000000079.1"/>
    <property type="gene ID" value="ENSVKKG00000000081.1"/>
</dbReference>
<feature type="region of interest" description="Disordered" evidence="22">
    <location>
        <begin position="35"/>
        <end position="67"/>
    </location>
</feature>
<evidence type="ECO:0000256" key="21">
    <source>
        <dbReference type="PIRSR" id="PIRSR038073-3"/>
    </source>
</evidence>
<keyword evidence="4" id="KW-0217">Developmental protein</keyword>
<keyword evidence="12 18" id="KW-0472">Membrane</keyword>
<feature type="transmembrane region" description="Helical" evidence="23">
    <location>
        <begin position="6"/>
        <end position="27"/>
    </location>
</feature>
<dbReference type="KEGG" id="vko:123018127"/>
<proteinExistence type="inferred from homology"/>
<dbReference type="PIRSF" id="PIRSF038073">
    <property type="entry name" value="B-acetylgalactosaminyltfrase"/>
    <property type="match status" value="1"/>
</dbReference>
<dbReference type="InterPro" id="IPR003378">
    <property type="entry name" value="Fringe-like_glycosylTrfase"/>
</dbReference>
<evidence type="ECO:0000256" key="9">
    <source>
        <dbReference type="ARBA" id="ARBA00022968"/>
    </source>
</evidence>
<keyword evidence="8 18" id="KW-0479">Metal-binding</keyword>
<keyword evidence="9" id="KW-0735">Signal-anchor</keyword>
<evidence type="ECO:0000256" key="19">
    <source>
        <dbReference type="PIRSR" id="PIRSR038073-1"/>
    </source>
</evidence>